<organism evidence="2 3">
    <name type="scientific">Proteus genomosp. 6</name>
    <dbReference type="NCBI Taxonomy" id="1311820"/>
    <lineage>
        <taxon>Bacteria</taxon>
        <taxon>Pseudomonadati</taxon>
        <taxon>Pseudomonadota</taxon>
        <taxon>Gammaproteobacteria</taxon>
        <taxon>Enterobacterales</taxon>
        <taxon>Morganellaceae</taxon>
        <taxon>Proteus</taxon>
    </lineage>
</organism>
<keyword evidence="3" id="KW-1185">Reference proteome</keyword>
<feature type="transmembrane region" description="Helical" evidence="1">
    <location>
        <begin position="60"/>
        <end position="79"/>
    </location>
</feature>
<dbReference type="Proteomes" id="UP001436462">
    <property type="component" value="Unassembled WGS sequence"/>
</dbReference>
<evidence type="ECO:0000313" key="2">
    <source>
        <dbReference type="EMBL" id="MEQ5349982.1"/>
    </source>
</evidence>
<keyword evidence="1" id="KW-1133">Transmembrane helix</keyword>
<evidence type="ECO:0000313" key="3">
    <source>
        <dbReference type="Proteomes" id="UP001436462"/>
    </source>
</evidence>
<reference evidence="2 3" key="1">
    <citation type="submission" date="2024-04" db="EMBL/GenBank/DDBJ databases">
        <title>Role of Flies in the Dissemination of Carbapenem-Resistant Enterobacteriaceae (CRE): An Epidemiological and Genomic Study in China.</title>
        <authorList>
            <person name="Kaichao C."/>
            <person name="Zhang R."/>
            <person name="Chen S."/>
        </authorList>
    </citation>
    <scope>NUCLEOTIDE SEQUENCE [LARGE SCALE GENOMIC DNA]</scope>
    <source>
        <strain evidence="3">fly-1011</strain>
    </source>
</reference>
<keyword evidence="1" id="KW-0812">Transmembrane</keyword>
<dbReference type="EMBL" id="JBEEWF010000015">
    <property type="protein sequence ID" value="MEQ5349982.1"/>
    <property type="molecule type" value="Genomic_DNA"/>
</dbReference>
<feature type="transmembrane region" description="Helical" evidence="1">
    <location>
        <begin position="30"/>
        <end position="48"/>
    </location>
</feature>
<sequence length="81" mass="8873">MLTSKQLNISVLCMAAFSVIQIIAGLMKVTFPISFLFLGGFFLIWNALNSTKFENKGIYIVLNTTLIVMSLISIISILGNA</sequence>
<dbReference type="RefSeq" id="WP_281111466.1">
    <property type="nucleotide sequence ID" value="NZ_JBEEWF010000015.1"/>
</dbReference>
<accession>A0ABV1LE22</accession>
<comment type="caution">
    <text evidence="2">The sequence shown here is derived from an EMBL/GenBank/DDBJ whole genome shotgun (WGS) entry which is preliminary data.</text>
</comment>
<name>A0ABV1LE22_9GAMM</name>
<proteinExistence type="predicted"/>
<protein>
    <submittedName>
        <fullName evidence="2">Uncharacterized protein</fullName>
    </submittedName>
</protein>
<keyword evidence="1" id="KW-0472">Membrane</keyword>
<feature type="transmembrane region" description="Helical" evidence="1">
    <location>
        <begin position="7"/>
        <end position="24"/>
    </location>
</feature>
<evidence type="ECO:0000256" key="1">
    <source>
        <dbReference type="SAM" id="Phobius"/>
    </source>
</evidence>
<gene>
    <name evidence="2" type="ORF">ABN253_17590</name>
</gene>